<evidence type="ECO:0000313" key="3">
    <source>
        <dbReference type="Proteomes" id="UP000321907"/>
    </source>
</evidence>
<reference evidence="2 3" key="1">
    <citation type="submission" date="2019-08" db="EMBL/GenBank/DDBJ databases">
        <title>Lewinella sp. strain SSH13 Genome sequencing and assembly.</title>
        <authorList>
            <person name="Kim I."/>
        </authorList>
    </citation>
    <scope>NUCLEOTIDE SEQUENCE [LARGE SCALE GENOMIC DNA]</scope>
    <source>
        <strain evidence="2 3">SSH13</strain>
    </source>
</reference>
<dbReference type="AlphaFoldDB" id="A0A5C7FKE8"/>
<dbReference type="GO" id="GO:0016747">
    <property type="term" value="F:acyltransferase activity, transferring groups other than amino-acyl groups"/>
    <property type="evidence" value="ECO:0007669"/>
    <property type="project" value="InterPro"/>
</dbReference>
<gene>
    <name evidence="2" type="ORF">FUA23_01085</name>
</gene>
<keyword evidence="2" id="KW-0808">Transferase</keyword>
<dbReference type="PROSITE" id="PS51186">
    <property type="entry name" value="GNAT"/>
    <property type="match status" value="1"/>
</dbReference>
<feature type="domain" description="N-acetyltransferase" evidence="1">
    <location>
        <begin position="1"/>
        <end position="158"/>
    </location>
</feature>
<dbReference type="Proteomes" id="UP000321907">
    <property type="component" value="Unassembled WGS sequence"/>
</dbReference>
<dbReference type="RefSeq" id="WP_147928850.1">
    <property type="nucleotide sequence ID" value="NZ_VOXD01000001.1"/>
</dbReference>
<evidence type="ECO:0000259" key="1">
    <source>
        <dbReference type="PROSITE" id="PS51186"/>
    </source>
</evidence>
<dbReference type="EMBL" id="VOXD01000001">
    <property type="protein sequence ID" value="TXF91809.1"/>
    <property type="molecule type" value="Genomic_DNA"/>
</dbReference>
<comment type="caution">
    <text evidence="2">The sequence shown here is derived from an EMBL/GenBank/DDBJ whole genome shotgun (WGS) entry which is preliminary data.</text>
</comment>
<dbReference type="Gene3D" id="3.40.630.30">
    <property type="match status" value="1"/>
</dbReference>
<keyword evidence="3" id="KW-1185">Reference proteome</keyword>
<organism evidence="2 3">
    <name type="scientific">Neolewinella aurantiaca</name>
    <dbReference type="NCBI Taxonomy" id="2602767"/>
    <lineage>
        <taxon>Bacteria</taxon>
        <taxon>Pseudomonadati</taxon>
        <taxon>Bacteroidota</taxon>
        <taxon>Saprospiria</taxon>
        <taxon>Saprospirales</taxon>
        <taxon>Lewinellaceae</taxon>
        <taxon>Neolewinella</taxon>
    </lineage>
</organism>
<proteinExistence type="predicted"/>
<name>A0A5C7FKE8_9BACT</name>
<accession>A0A5C7FKE8</accession>
<protein>
    <submittedName>
        <fullName evidence="2">N-acetyltransferase</fullName>
    </submittedName>
</protein>
<dbReference type="Pfam" id="PF13420">
    <property type="entry name" value="Acetyltransf_4"/>
    <property type="match status" value="1"/>
</dbReference>
<dbReference type="SUPFAM" id="SSF55729">
    <property type="entry name" value="Acyl-CoA N-acyltransferases (Nat)"/>
    <property type="match status" value="1"/>
</dbReference>
<dbReference type="InterPro" id="IPR016181">
    <property type="entry name" value="Acyl_CoA_acyltransferase"/>
</dbReference>
<sequence>MNIRFAKPADAQAIADIFNQYLGIATMMLEPLSATDYQPIIEAVNSPCVVMCNDAEIVIGFAYVKPYSNRGGYILAGEITIFMAPETVGKRLGGHLYDELLPEAYALGYRHLTAKIWANNGSSIRFHEGFGFRMVGTQVAIGLVGGKRIDTVIMERVW</sequence>
<evidence type="ECO:0000313" key="2">
    <source>
        <dbReference type="EMBL" id="TXF91809.1"/>
    </source>
</evidence>
<dbReference type="InterPro" id="IPR000182">
    <property type="entry name" value="GNAT_dom"/>
</dbReference>
<dbReference type="OrthoDB" id="9799096at2"/>